<dbReference type="Proteomes" id="UP001557470">
    <property type="component" value="Unassembled WGS sequence"/>
</dbReference>
<keyword evidence="2" id="KW-1185">Reference proteome</keyword>
<proteinExistence type="predicted"/>
<protein>
    <submittedName>
        <fullName evidence="1">Uncharacterized protein</fullName>
    </submittedName>
</protein>
<sequence>MALTSTAKVLPDSWNQSNLSLEPYTCQQPTHNSGPLFKPSCQPTIYLLLSQDHTQAILPANHLSSHHFTLIINKLHFSSHLLYHLCFWVLPLSVL</sequence>
<accession>A0ABD0XX38</accession>
<dbReference type="AlphaFoldDB" id="A0ABD0XX38"/>
<dbReference type="EMBL" id="JAGEUA010000002">
    <property type="protein sequence ID" value="KAL1005691.1"/>
    <property type="molecule type" value="Genomic_DNA"/>
</dbReference>
<evidence type="ECO:0000313" key="1">
    <source>
        <dbReference type="EMBL" id="KAL1005691.1"/>
    </source>
</evidence>
<gene>
    <name evidence="1" type="ORF">UPYG_G00062410</name>
</gene>
<organism evidence="1 2">
    <name type="scientific">Umbra pygmaea</name>
    <name type="common">Eastern mudminnow</name>
    <dbReference type="NCBI Taxonomy" id="75934"/>
    <lineage>
        <taxon>Eukaryota</taxon>
        <taxon>Metazoa</taxon>
        <taxon>Chordata</taxon>
        <taxon>Craniata</taxon>
        <taxon>Vertebrata</taxon>
        <taxon>Euteleostomi</taxon>
        <taxon>Actinopterygii</taxon>
        <taxon>Neopterygii</taxon>
        <taxon>Teleostei</taxon>
        <taxon>Protacanthopterygii</taxon>
        <taxon>Esociformes</taxon>
        <taxon>Umbridae</taxon>
        <taxon>Umbra</taxon>
    </lineage>
</organism>
<comment type="caution">
    <text evidence="1">The sequence shown here is derived from an EMBL/GenBank/DDBJ whole genome shotgun (WGS) entry which is preliminary data.</text>
</comment>
<reference evidence="1 2" key="1">
    <citation type="submission" date="2024-06" db="EMBL/GenBank/DDBJ databases">
        <authorList>
            <person name="Pan Q."/>
            <person name="Wen M."/>
            <person name="Jouanno E."/>
            <person name="Zahm M."/>
            <person name="Klopp C."/>
            <person name="Cabau C."/>
            <person name="Louis A."/>
            <person name="Berthelot C."/>
            <person name="Parey E."/>
            <person name="Roest Crollius H."/>
            <person name="Montfort J."/>
            <person name="Robinson-Rechavi M."/>
            <person name="Bouchez O."/>
            <person name="Lampietro C."/>
            <person name="Lopez Roques C."/>
            <person name="Donnadieu C."/>
            <person name="Postlethwait J."/>
            <person name="Bobe J."/>
            <person name="Verreycken H."/>
            <person name="Guiguen Y."/>
        </authorList>
    </citation>
    <scope>NUCLEOTIDE SEQUENCE [LARGE SCALE GENOMIC DNA]</scope>
    <source>
        <strain evidence="1">Up_M1</strain>
        <tissue evidence="1">Testis</tissue>
    </source>
</reference>
<name>A0ABD0XX38_UMBPY</name>
<evidence type="ECO:0000313" key="2">
    <source>
        <dbReference type="Proteomes" id="UP001557470"/>
    </source>
</evidence>